<evidence type="ECO:0000313" key="4">
    <source>
        <dbReference type="EMBL" id="PNH09281.1"/>
    </source>
</evidence>
<sequence length="66" mass="7808">MSAPGAALSLYRELLRHARTLPRVSQRYYVHFARQHFNGHRDETDPERVLAMIQRARTDCQWVLSK</sequence>
<dbReference type="Proteomes" id="UP000236333">
    <property type="component" value="Unassembled WGS sequence"/>
</dbReference>
<dbReference type="PANTHER" id="PTHR47061:SF1">
    <property type="entry name" value="LYR MOTIF-CONTAINING PROTEIN 9"/>
    <property type="match status" value="1"/>
</dbReference>
<comment type="similarity">
    <text evidence="1">Belongs to the complex I LYR family. LYRM9 subfamily.</text>
</comment>
<evidence type="ECO:0000256" key="1">
    <source>
        <dbReference type="ARBA" id="ARBA00025757"/>
    </source>
</evidence>
<reference evidence="4 5" key="1">
    <citation type="journal article" date="2017" name="Mol. Biol. Evol.">
        <title>The 4-celled Tetrabaena socialis nuclear genome reveals the essential components for genetic control of cell number at the origin of multicellularity in the volvocine lineage.</title>
        <authorList>
            <person name="Featherston J."/>
            <person name="Arakaki Y."/>
            <person name="Hanschen E.R."/>
            <person name="Ferris P.J."/>
            <person name="Michod R.E."/>
            <person name="Olson B.J.S.C."/>
            <person name="Nozaki H."/>
            <person name="Durand P.M."/>
        </authorList>
    </citation>
    <scope>NUCLEOTIDE SEQUENCE [LARGE SCALE GENOMIC DNA]</scope>
    <source>
        <strain evidence="4 5">NIES-571</strain>
    </source>
</reference>
<dbReference type="InterPro" id="IPR052151">
    <property type="entry name" value="Complex_I_LYR"/>
</dbReference>
<protein>
    <recommendedName>
        <fullName evidence="2">LYR motif-containing protein 9</fullName>
    </recommendedName>
</protein>
<dbReference type="OrthoDB" id="533463at2759"/>
<evidence type="ECO:0000256" key="2">
    <source>
        <dbReference type="ARBA" id="ARBA00026234"/>
    </source>
</evidence>
<evidence type="ECO:0000259" key="3">
    <source>
        <dbReference type="Pfam" id="PF05347"/>
    </source>
</evidence>
<dbReference type="EMBL" id="PGGS01000096">
    <property type="protein sequence ID" value="PNH09281.1"/>
    <property type="molecule type" value="Genomic_DNA"/>
</dbReference>
<dbReference type="PANTHER" id="PTHR47061">
    <property type="entry name" value="LYR MOTIF-CONTAINING PROTEIN 9"/>
    <property type="match status" value="1"/>
</dbReference>
<dbReference type="InterPro" id="IPR045291">
    <property type="entry name" value="Complex1_LYR_LYRM9"/>
</dbReference>
<feature type="domain" description="Complex 1 LYR protein" evidence="3">
    <location>
        <begin position="6"/>
        <end position="61"/>
    </location>
</feature>
<dbReference type="CDD" id="cd20269">
    <property type="entry name" value="Complex1_LYR_LYRM9"/>
    <property type="match status" value="1"/>
</dbReference>
<dbReference type="AlphaFoldDB" id="A0A2J8A9U4"/>
<organism evidence="4 5">
    <name type="scientific">Tetrabaena socialis</name>
    <dbReference type="NCBI Taxonomy" id="47790"/>
    <lineage>
        <taxon>Eukaryota</taxon>
        <taxon>Viridiplantae</taxon>
        <taxon>Chlorophyta</taxon>
        <taxon>core chlorophytes</taxon>
        <taxon>Chlorophyceae</taxon>
        <taxon>CS clade</taxon>
        <taxon>Chlamydomonadales</taxon>
        <taxon>Tetrabaenaceae</taxon>
        <taxon>Tetrabaena</taxon>
    </lineage>
</organism>
<gene>
    <name evidence="4" type="ORF">TSOC_004096</name>
</gene>
<evidence type="ECO:0000313" key="5">
    <source>
        <dbReference type="Proteomes" id="UP000236333"/>
    </source>
</evidence>
<feature type="non-terminal residue" evidence="4">
    <location>
        <position position="66"/>
    </location>
</feature>
<proteinExistence type="inferred from homology"/>
<dbReference type="InterPro" id="IPR008011">
    <property type="entry name" value="Complex1_LYR_dom"/>
</dbReference>
<comment type="caution">
    <text evidence="4">The sequence shown here is derived from an EMBL/GenBank/DDBJ whole genome shotgun (WGS) entry which is preliminary data.</text>
</comment>
<dbReference type="Pfam" id="PF05347">
    <property type="entry name" value="Complex1_LYR"/>
    <property type="match status" value="1"/>
</dbReference>
<keyword evidence="5" id="KW-1185">Reference proteome</keyword>
<name>A0A2J8A9U4_9CHLO</name>
<accession>A0A2J8A9U4</accession>